<comment type="caution">
    <text evidence="1">The sequence shown here is derived from an EMBL/GenBank/DDBJ whole genome shotgun (WGS) entry which is preliminary data.</text>
</comment>
<evidence type="ECO:0000313" key="2">
    <source>
        <dbReference type="Proteomes" id="UP000050297"/>
    </source>
</evidence>
<organism evidence="1 2">
    <name type="scientific">Pseudomonas syringae pv. aceris</name>
    <dbReference type="NCBI Taxonomy" id="199198"/>
    <lineage>
        <taxon>Bacteria</taxon>
        <taxon>Pseudomonadati</taxon>
        <taxon>Pseudomonadota</taxon>
        <taxon>Gammaproteobacteria</taxon>
        <taxon>Pseudomonadales</taxon>
        <taxon>Pseudomonadaceae</taxon>
        <taxon>Pseudomonas</taxon>
        <taxon>Pseudomonas syringae</taxon>
    </lineage>
</organism>
<name>A0A0P9J1B2_PSESX</name>
<protein>
    <submittedName>
        <fullName evidence="1">Uncharacterized protein</fullName>
    </submittedName>
</protein>
<dbReference type="Proteomes" id="UP000050297">
    <property type="component" value="Unassembled WGS sequence"/>
</dbReference>
<dbReference type="RefSeq" id="WP_004407676.1">
    <property type="nucleotide sequence ID" value="NZ_LGAR01000114.1"/>
</dbReference>
<dbReference type="EMBL" id="LJPM01000589">
    <property type="protein sequence ID" value="KPW09202.1"/>
    <property type="molecule type" value="Genomic_DNA"/>
</dbReference>
<reference evidence="1 2" key="1">
    <citation type="submission" date="2015-09" db="EMBL/GenBank/DDBJ databases">
        <title>Genome announcement of multiple Pseudomonas syringae strains.</title>
        <authorList>
            <person name="Thakur S."/>
            <person name="Wang P.W."/>
            <person name="Gong Y."/>
            <person name="Weir B.S."/>
            <person name="Guttman D.S."/>
        </authorList>
    </citation>
    <scope>NUCLEOTIDE SEQUENCE [LARGE SCALE GENOMIC DNA]</scope>
    <source>
        <strain evidence="1 2">ICMP2802</strain>
    </source>
</reference>
<gene>
    <name evidence="1" type="ORF">ALO91_03389</name>
</gene>
<evidence type="ECO:0000313" key="1">
    <source>
        <dbReference type="EMBL" id="KPW09202.1"/>
    </source>
</evidence>
<proteinExistence type="predicted"/>
<sequence length="79" mass="8467">MKSPFSNAVCREQTPPASATSIMRWHGVAPPNELAIGMLGDLDIIISAFEALRGQARLTDEPMLFDAVLLTVAKLNAGE</sequence>
<dbReference type="PATRIC" id="fig|199198.5.peg.4819"/>
<dbReference type="AlphaFoldDB" id="A0A0P9J1B2"/>
<accession>A0A0P9J1B2</accession>